<proteinExistence type="predicted"/>
<evidence type="ECO:0000313" key="2">
    <source>
        <dbReference type="EMBL" id="GFO07590.1"/>
    </source>
</evidence>
<organism evidence="2 3">
    <name type="scientific">Plakobranchus ocellatus</name>
    <dbReference type="NCBI Taxonomy" id="259542"/>
    <lineage>
        <taxon>Eukaryota</taxon>
        <taxon>Metazoa</taxon>
        <taxon>Spiralia</taxon>
        <taxon>Lophotrochozoa</taxon>
        <taxon>Mollusca</taxon>
        <taxon>Gastropoda</taxon>
        <taxon>Heterobranchia</taxon>
        <taxon>Euthyneura</taxon>
        <taxon>Panpulmonata</taxon>
        <taxon>Sacoglossa</taxon>
        <taxon>Placobranchoidea</taxon>
        <taxon>Plakobranchidae</taxon>
        <taxon>Plakobranchus</taxon>
    </lineage>
</organism>
<evidence type="ECO:0000256" key="1">
    <source>
        <dbReference type="SAM" id="SignalP"/>
    </source>
</evidence>
<comment type="caution">
    <text evidence="2">The sequence shown here is derived from an EMBL/GenBank/DDBJ whole genome shotgun (WGS) entry which is preliminary data.</text>
</comment>
<protein>
    <recommendedName>
        <fullName evidence="4">Secreted protein</fullName>
    </recommendedName>
</protein>
<gene>
    <name evidence="2" type="ORF">PoB_003409500</name>
</gene>
<keyword evidence="1" id="KW-0732">Signal</keyword>
<evidence type="ECO:0000313" key="3">
    <source>
        <dbReference type="Proteomes" id="UP000735302"/>
    </source>
</evidence>
<dbReference type="EMBL" id="BLXT01003901">
    <property type="protein sequence ID" value="GFO07590.1"/>
    <property type="molecule type" value="Genomic_DNA"/>
</dbReference>
<keyword evidence="3" id="KW-1185">Reference proteome</keyword>
<feature type="signal peptide" evidence="1">
    <location>
        <begin position="1"/>
        <end position="21"/>
    </location>
</feature>
<accession>A0AAV4AL50</accession>
<sequence length="104" mass="11944">MKSTTTMMMMMMMMMIRFIISIKKISLLGPTYANVNATPPATSPSMVEEWLHYHLRPFPGLDTAEGDRQSKNSHRSSANEFMGERHAYYHYQHQDACITIKPAC</sequence>
<name>A0AAV4AL50_9GAST</name>
<dbReference type="AlphaFoldDB" id="A0AAV4AL50"/>
<evidence type="ECO:0008006" key="4">
    <source>
        <dbReference type="Google" id="ProtNLM"/>
    </source>
</evidence>
<reference evidence="2 3" key="1">
    <citation type="journal article" date="2021" name="Elife">
        <title>Chloroplast acquisition without the gene transfer in kleptoplastic sea slugs, Plakobranchus ocellatus.</title>
        <authorList>
            <person name="Maeda T."/>
            <person name="Takahashi S."/>
            <person name="Yoshida T."/>
            <person name="Shimamura S."/>
            <person name="Takaki Y."/>
            <person name="Nagai Y."/>
            <person name="Toyoda A."/>
            <person name="Suzuki Y."/>
            <person name="Arimoto A."/>
            <person name="Ishii H."/>
            <person name="Satoh N."/>
            <person name="Nishiyama T."/>
            <person name="Hasebe M."/>
            <person name="Maruyama T."/>
            <person name="Minagawa J."/>
            <person name="Obokata J."/>
            <person name="Shigenobu S."/>
        </authorList>
    </citation>
    <scope>NUCLEOTIDE SEQUENCE [LARGE SCALE GENOMIC DNA]</scope>
</reference>
<feature type="chain" id="PRO_5043618498" description="Secreted protein" evidence="1">
    <location>
        <begin position="22"/>
        <end position="104"/>
    </location>
</feature>
<dbReference type="Proteomes" id="UP000735302">
    <property type="component" value="Unassembled WGS sequence"/>
</dbReference>